<keyword evidence="4" id="KW-0677">Repeat</keyword>
<dbReference type="PANTHER" id="PTHR12233">
    <property type="entry name" value="VACUOLAR PROTEIN SORTING 26 RELATED"/>
    <property type="match status" value="1"/>
</dbReference>
<dbReference type="InterPro" id="IPR003591">
    <property type="entry name" value="Leu-rich_rpt_typical-subtyp"/>
</dbReference>
<keyword evidence="7" id="KW-0732">Signal</keyword>
<gene>
    <name evidence="9" type="primary">CSON005026</name>
</gene>
<keyword evidence="6" id="KW-1133">Transmembrane helix</keyword>
<accession>A0A336MPK0</accession>
<evidence type="ECO:0000256" key="5">
    <source>
        <dbReference type="ARBA" id="ARBA00022927"/>
    </source>
</evidence>
<feature type="transmembrane region" description="Helical" evidence="6">
    <location>
        <begin position="283"/>
        <end position="303"/>
    </location>
</feature>
<dbReference type="InterPro" id="IPR028934">
    <property type="entry name" value="Vps26-related"/>
</dbReference>
<dbReference type="SMART" id="SM00369">
    <property type="entry name" value="LRR_TYP"/>
    <property type="match status" value="7"/>
</dbReference>
<feature type="chain" id="PRO_5036062427" evidence="7">
    <location>
        <begin position="29"/>
        <end position="783"/>
    </location>
</feature>
<evidence type="ECO:0000256" key="6">
    <source>
        <dbReference type="SAM" id="Phobius"/>
    </source>
</evidence>
<dbReference type="VEuPathDB" id="VectorBase:CSON005026"/>
<evidence type="ECO:0000256" key="7">
    <source>
        <dbReference type="SAM" id="SignalP"/>
    </source>
</evidence>
<protein>
    <submittedName>
        <fullName evidence="9">CSON005026 protein</fullName>
    </submittedName>
</protein>
<sequence>MIISIIIRKKIICALLLLISDFFIQIEGWSCKCSGFVWNQPRNQRNQISHQDKTCSINTLNSKYVSEICRGSEDVDLELHEAGIEFVEESSFQISKPFKRISLYNNKIRTITSNTFNGLRNLEKLELGHNQLRKIDVQWFRDLTNLKEFHVQENLISEIPFELCHFSQYITHLVVFLNKIIHIDLSVMKNKCNSIKYIFLQYNPLNCDDAKHISDNFNSYLDRGVLSMEGSQRIEKLKFESIGELTPVQCLNETTSNDEIQAIDEPKADINQPTFNGNFTSDLITISIIIIAINCIVMLYLGIMSYKEGLFNKYLNFIFNLNICLIDACNSKQNSIPASKQQNHNDCEKLQAHKRNSTFITSISPEIMQKVCLCTLNFTIHDGALSQIEPHSFQSCRKLEVISLENNKIKMIPENAFNGLVALKTLNLAGNRIERVENHWFKEMSKLEQLDLQRNLINFITPNIVELLPKLKTLVLFSNKLEGLNFTETDQLDEIYVADNPFNCSDVDEMISKFGSKINGTFIEEEDAKLNSGLVNYNGIDCQKTTEQKIHYFEDVFVVIVVAWNFLGFGQSAEVDIVFDGAENRKLAEVKTDDGKKEKYLLYFDGEAVSGKVNVTLKKPGSKMEHQGIKIELIGQIELYYDRGNHHEFVAFLKELARPGDLLQNTSYPFEFANVEKPYEVYVGSNVRLRYFLRVTIGRRLSDIVKEVDIAVHTLCSYPEINSPIKMEVGIEDCLHIEFEYNKSKYHLKDVIVGKIYFLLVRIKIKHMEIAIIKRETTGSGNF</sequence>
<dbReference type="InterPro" id="IPR032675">
    <property type="entry name" value="LRR_dom_sf"/>
</dbReference>
<evidence type="ECO:0000256" key="2">
    <source>
        <dbReference type="ARBA" id="ARBA00022448"/>
    </source>
</evidence>
<comment type="similarity">
    <text evidence="1">Belongs to the VPS26 family.</text>
</comment>
<organism evidence="9">
    <name type="scientific">Culicoides sonorensis</name>
    <name type="common">Biting midge</name>
    <dbReference type="NCBI Taxonomy" id="179676"/>
    <lineage>
        <taxon>Eukaryota</taxon>
        <taxon>Metazoa</taxon>
        <taxon>Ecdysozoa</taxon>
        <taxon>Arthropoda</taxon>
        <taxon>Hexapoda</taxon>
        <taxon>Insecta</taxon>
        <taxon>Pterygota</taxon>
        <taxon>Neoptera</taxon>
        <taxon>Endopterygota</taxon>
        <taxon>Diptera</taxon>
        <taxon>Nematocera</taxon>
        <taxon>Chironomoidea</taxon>
        <taxon>Ceratopogonidae</taxon>
        <taxon>Ceratopogoninae</taxon>
        <taxon>Culicoides</taxon>
        <taxon>Monoculicoides</taxon>
    </lineage>
</organism>
<dbReference type="EMBL" id="UFQS01002031">
    <property type="protein sequence ID" value="SSX13024.1"/>
    <property type="molecule type" value="Genomic_DNA"/>
</dbReference>
<dbReference type="Gene3D" id="3.80.10.10">
    <property type="entry name" value="Ribonuclease Inhibitor"/>
    <property type="match status" value="2"/>
</dbReference>
<dbReference type="Pfam" id="PF13855">
    <property type="entry name" value="LRR_8"/>
    <property type="match status" value="2"/>
</dbReference>
<proteinExistence type="inferred from homology"/>
<dbReference type="EMBL" id="UFQT01002031">
    <property type="protein sequence ID" value="SSX32464.1"/>
    <property type="molecule type" value="Genomic_DNA"/>
</dbReference>
<evidence type="ECO:0000256" key="4">
    <source>
        <dbReference type="ARBA" id="ARBA00022737"/>
    </source>
</evidence>
<keyword evidence="2" id="KW-0813">Transport</keyword>
<dbReference type="SUPFAM" id="SSF52058">
    <property type="entry name" value="L domain-like"/>
    <property type="match status" value="1"/>
</dbReference>
<keyword evidence="5" id="KW-0653">Protein transport</keyword>
<dbReference type="GO" id="GO:0006886">
    <property type="term" value="P:intracellular protein transport"/>
    <property type="evidence" value="ECO:0007669"/>
    <property type="project" value="InterPro"/>
</dbReference>
<feature type="signal peptide" evidence="7">
    <location>
        <begin position="1"/>
        <end position="28"/>
    </location>
</feature>
<dbReference type="InterPro" id="IPR014752">
    <property type="entry name" value="Arrestin-like_C"/>
</dbReference>
<dbReference type="AlphaFoldDB" id="A0A336MPK0"/>
<dbReference type="Gene3D" id="2.60.40.640">
    <property type="match status" value="2"/>
</dbReference>
<dbReference type="InterPro" id="IPR001611">
    <property type="entry name" value="Leu-rich_rpt"/>
</dbReference>
<dbReference type="FunFam" id="2.60.40.640:FF:000001">
    <property type="entry name" value="Vacuolar protein sorting-associated protein 26A"/>
    <property type="match status" value="1"/>
</dbReference>
<keyword evidence="6" id="KW-0472">Membrane</keyword>
<evidence type="ECO:0000313" key="9">
    <source>
        <dbReference type="EMBL" id="SSX32464.1"/>
    </source>
</evidence>
<keyword evidence="3" id="KW-0433">Leucine-rich repeat</keyword>
<evidence type="ECO:0000256" key="3">
    <source>
        <dbReference type="ARBA" id="ARBA00022614"/>
    </source>
</evidence>
<reference evidence="8" key="1">
    <citation type="submission" date="2018-04" db="EMBL/GenBank/DDBJ databases">
        <authorList>
            <person name="Go L.Y."/>
            <person name="Mitchell J.A."/>
        </authorList>
    </citation>
    <scope>NUCLEOTIDE SEQUENCE</scope>
    <source>
        <tissue evidence="8">Whole organism</tissue>
    </source>
</reference>
<evidence type="ECO:0000256" key="1">
    <source>
        <dbReference type="ARBA" id="ARBA00009100"/>
    </source>
</evidence>
<dbReference type="Pfam" id="PF03643">
    <property type="entry name" value="Vps26"/>
    <property type="match status" value="1"/>
</dbReference>
<evidence type="ECO:0000313" key="8">
    <source>
        <dbReference type="EMBL" id="SSX13024.1"/>
    </source>
</evidence>
<name>A0A336MPK0_CULSO</name>
<keyword evidence="6" id="KW-0812">Transmembrane</keyword>
<reference evidence="9" key="2">
    <citation type="submission" date="2018-07" db="EMBL/GenBank/DDBJ databases">
        <authorList>
            <person name="Quirk P.G."/>
            <person name="Krulwich T.A."/>
        </authorList>
    </citation>
    <scope>NUCLEOTIDE SEQUENCE</scope>
</reference>